<dbReference type="OrthoDB" id="18959at2759"/>
<sequence length="312" mass="36960">MQKLALEEFREWHRKVEESILTNPTLIQFQKEYQNKVKSTKKDLDPNKLQNELQILKSNFERIQQNYIITKQRVEYLQTLYDNHFEVSIEESDNMDNTNRESIVEEMLLKTESLGQRIGEITKITEESRQQLQRRLDDNKRILEDMTQMENEINKMETYAKNLKGMTIEEAREKVLKQDQQLAEFTKQINEKNEIYEEQRFIEEDLTTSVETLTDELERYKNEADRLLKINAKRDPIIESEYKKLTKVIEISNECGSIEKIDCGFDTIKITFTKPLNAFLEVLVDTSKSLVVDANYKRRGEISEENETGKGH</sequence>
<dbReference type="STRING" id="4846.A0A367KIV1"/>
<keyword evidence="3" id="KW-1185">Reference proteome</keyword>
<dbReference type="AlphaFoldDB" id="A0A367KIV1"/>
<protein>
    <submittedName>
        <fullName evidence="2">Uncharacterized protein</fullName>
    </submittedName>
</protein>
<dbReference type="Proteomes" id="UP000253551">
    <property type="component" value="Unassembled WGS sequence"/>
</dbReference>
<feature type="coiled-coil region" evidence="1">
    <location>
        <begin position="129"/>
        <end position="230"/>
    </location>
</feature>
<accession>A0A367KIV1</accession>
<proteinExistence type="predicted"/>
<reference evidence="2 3" key="1">
    <citation type="journal article" date="2018" name="G3 (Bethesda)">
        <title>Phylogenetic and Phylogenomic Definition of Rhizopus Species.</title>
        <authorList>
            <person name="Gryganskyi A.P."/>
            <person name="Golan J."/>
            <person name="Dolatabadi S."/>
            <person name="Mondo S."/>
            <person name="Robb S."/>
            <person name="Idnurm A."/>
            <person name="Muszewska A."/>
            <person name="Steczkiewicz K."/>
            <person name="Masonjones S."/>
            <person name="Liao H.L."/>
            <person name="Gajdeczka M.T."/>
            <person name="Anike F."/>
            <person name="Vuek A."/>
            <person name="Anishchenko I.M."/>
            <person name="Voigt K."/>
            <person name="de Hoog G.S."/>
            <person name="Smith M.E."/>
            <person name="Heitman J."/>
            <person name="Vilgalys R."/>
            <person name="Stajich J.E."/>
        </authorList>
    </citation>
    <scope>NUCLEOTIDE SEQUENCE [LARGE SCALE GENOMIC DNA]</scope>
    <source>
        <strain evidence="2 3">LSU 92-RS-03</strain>
    </source>
</reference>
<name>A0A367KIV1_RHIST</name>
<evidence type="ECO:0000313" key="3">
    <source>
        <dbReference type="Proteomes" id="UP000253551"/>
    </source>
</evidence>
<comment type="caution">
    <text evidence="2">The sequence shown here is derived from an EMBL/GenBank/DDBJ whole genome shotgun (WGS) entry which is preliminary data.</text>
</comment>
<organism evidence="2 3">
    <name type="scientific">Rhizopus stolonifer</name>
    <name type="common">Rhizopus nigricans</name>
    <dbReference type="NCBI Taxonomy" id="4846"/>
    <lineage>
        <taxon>Eukaryota</taxon>
        <taxon>Fungi</taxon>
        <taxon>Fungi incertae sedis</taxon>
        <taxon>Mucoromycota</taxon>
        <taxon>Mucoromycotina</taxon>
        <taxon>Mucoromycetes</taxon>
        <taxon>Mucorales</taxon>
        <taxon>Mucorineae</taxon>
        <taxon>Rhizopodaceae</taxon>
        <taxon>Rhizopus</taxon>
    </lineage>
</organism>
<dbReference type="EMBL" id="PJQM01001536">
    <property type="protein sequence ID" value="RCI02089.1"/>
    <property type="molecule type" value="Genomic_DNA"/>
</dbReference>
<evidence type="ECO:0000256" key="1">
    <source>
        <dbReference type="SAM" id="Coils"/>
    </source>
</evidence>
<evidence type="ECO:0000313" key="2">
    <source>
        <dbReference type="EMBL" id="RCI02089.1"/>
    </source>
</evidence>
<gene>
    <name evidence="2" type="ORF">CU098_011229</name>
</gene>
<keyword evidence="1" id="KW-0175">Coiled coil</keyword>